<evidence type="ECO:0000313" key="3">
    <source>
        <dbReference type="Proteomes" id="UP000602198"/>
    </source>
</evidence>
<sequence length="112" mass="11505">MCAAACSAAAVATLGVVVAAGPAQAQQPRTCISVDNRLGHDITVSFDYPAIAPMTVGAGARVTPTDGPGGAPLLSPSGSWTIVAPGQKEWIWDPHYRAMPGCNGLWTVRLHP</sequence>
<organism evidence="2 3">
    <name type="scientific">Nocardia acididurans</name>
    <dbReference type="NCBI Taxonomy" id="2802282"/>
    <lineage>
        <taxon>Bacteria</taxon>
        <taxon>Bacillati</taxon>
        <taxon>Actinomycetota</taxon>
        <taxon>Actinomycetes</taxon>
        <taxon>Mycobacteriales</taxon>
        <taxon>Nocardiaceae</taxon>
        <taxon>Nocardia</taxon>
    </lineage>
</organism>
<proteinExistence type="predicted"/>
<comment type="caution">
    <text evidence="2">The sequence shown here is derived from an EMBL/GenBank/DDBJ whole genome shotgun (WGS) entry which is preliminary data.</text>
</comment>
<keyword evidence="3" id="KW-1185">Reference proteome</keyword>
<accession>A0ABS1M0A0</accession>
<evidence type="ECO:0000313" key="2">
    <source>
        <dbReference type="EMBL" id="MBL1074092.1"/>
    </source>
</evidence>
<reference evidence="2 3" key="1">
    <citation type="submission" date="2021-01" db="EMBL/GenBank/DDBJ databases">
        <title>WGS of actinomycetes isolated from Thailand.</title>
        <authorList>
            <person name="Thawai C."/>
        </authorList>
    </citation>
    <scope>NUCLEOTIDE SEQUENCE [LARGE SCALE GENOMIC DNA]</scope>
    <source>
        <strain evidence="2 3">LPG 2</strain>
    </source>
</reference>
<dbReference type="EMBL" id="JAERRJ010000002">
    <property type="protein sequence ID" value="MBL1074092.1"/>
    <property type="molecule type" value="Genomic_DNA"/>
</dbReference>
<dbReference type="RefSeq" id="WP_201944923.1">
    <property type="nucleotide sequence ID" value="NZ_JAERRJ010000002.1"/>
</dbReference>
<gene>
    <name evidence="2" type="ORF">JK358_06760</name>
</gene>
<feature type="chain" id="PRO_5045952203" evidence="1">
    <location>
        <begin position="26"/>
        <end position="112"/>
    </location>
</feature>
<evidence type="ECO:0000256" key="1">
    <source>
        <dbReference type="SAM" id="SignalP"/>
    </source>
</evidence>
<feature type="signal peptide" evidence="1">
    <location>
        <begin position="1"/>
        <end position="25"/>
    </location>
</feature>
<protein>
    <submittedName>
        <fullName evidence="2">Uncharacterized protein</fullName>
    </submittedName>
</protein>
<keyword evidence="1" id="KW-0732">Signal</keyword>
<name>A0ABS1M0A0_9NOCA</name>
<dbReference type="Proteomes" id="UP000602198">
    <property type="component" value="Unassembled WGS sequence"/>
</dbReference>